<keyword evidence="1" id="KW-0732">Signal</keyword>
<dbReference type="GeneID" id="25329656"/>
<dbReference type="OrthoDB" id="2157530at2759"/>
<organism evidence="3 4">
    <name type="scientific">Exophiala xenobiotica</name>
    <dbReference type="NCBI Taxonomy" id="348802"/>
    <lineage>
        <taxon>Eukaryota</taxon>
        <taxon>Fungi</taxon>
        <taxon>Dikarya</taxon>
        <taxon>Ascomycota</taxon>
        <taxon>Pezizomycotina</taxon>
        <taxon>Eurotiomycetes</taxon>
        <taxon>Chaetothyriomycetidae</taxon>
        <taxon>Chaetothyriales</taxon>
        <taxon>Herpotrichiellaceae</taxon>
        <taxon>Exophiala</taxon>
    </lineage>
</organism>
<dbReference type="PANTHER" id="PTHR24148">
    <property type="entry name" value="ANKYRIN REPEAT DOMAIN-CONTAINING PROTEIN 39 HOMOLOG-RELATED"/>
    <property type="match status" value="1"/>
</dbReference>
<dbReference type="Proteomes" id="UP000054342">
    <property type="component" value="Unassembled WGS sequence"/>
</dbReference>
<evidence type="ECO:0000313" key="3">
    <source>
        <dbReference type="EMBL" id="KIW52078.1"/>
    </source>
</evidence>
<gene>
    <name evidence="3" type="ORF">PV05_07748</name>
</gene>
<dbReference type="Pfam" id="PF26639">
    <property type="entry name" value="Het-6_barrel"/>
    <property type="match status" value="1"/>
</dbReference>
<proteinExistence type="predicted"/>
<feature type="domain" description="Heterokaryon incompatibility" evidence="2">
    <location>
        <begin position="25"/>
        <end position="160"/>
    </location>
</feature>
<dbReference type="InterPro" id="IPR052895">
    <property type="entry name" value="HetReg/Transcr_Mod"/>
</dbReference>
<dbReference type="RefSeq" id="XP_013312662.1">
    <property type="nucleotide sequence ID" value="XM_013457208.1"/>
</dbReference>
<feature type="signal peptide" evidence="1">
    <location>
        <begin position="1"/>
        <end position="23"/>
    </location>
</feature>
<evidence type="ECO:0000256" key="1">
    <source>
        <dbReference type="SAM" id="SignalP"/>
    </source>
</evidence>
<dbReference type="AlphaFoldDB" id="A0A0D2E9N9"/>
<evidence type="ECO:0000259" key="2">
    <source>
        <dbReference type="Pfam" id="PF06985"/>
    </source>
</evidence>
<dbReference type="PANTHER" id="PTHR24148:SF64">
    <property type="entry name" value="HETEROKARYON INCOMPATIBILITY DOMAIN-CONTAINING PROTEIN"/>
    <property type="match status" value="1"/>
</dbReference>
<sequence>MKIYTLLALPALWAFSRQNGCDGKREESYFWIDQVSIDQNDAREKAEQMLGMTDIYSRAERVLIWLGPTSENLKALLQSFAQVIGPGARRAGILAIGPDLTTSWPDFPNHPELRPVRRQVERFFWSDPFRRAFATRPDMLRAFEELTWNGWFARTWTIQEHTVANAPVFALGDDTFVDGDDFMASILCCTLWFVSTLRPLMQSRFPLLRLFRLLLFRFYEKPGLCDYMLDPERLREWNSRPSTVLGERRKRQRAQIGDHRETSLKACLVRTFIPESTEGPGCSHEIDRIWALFGMCTDRTMLERGGFPLDYNTPWKEAYRELSRTLVRLGHTDCLGIERKGLANNIQSTTGPIVTSLPSWTIDWSVPLRRPLCGFLEDGLFSTATHLPVTIGEAAHVSSQANALAINGYCLGPVQALGTVFTTSKAAHELDYVQANIYLREIEAFVERSAFIPPQLKAHARACIPVHSLEYNYLAITRRGETAGITRGYNEMRRCTAQGEGPIGVISQELLSYKTFMERCLGKRAFITTQGFVGLCNSQAEVGDVLGAIAGAPGLIMLRAARQDTDHSLDVGAFEVIGEAYAYGLMDGEIASMEDVEERSIVLC</sequence>
<name>A0A0D2E9N9_9EURO</name>
<dbReference type="HOGENOM" id="CLU_004184_7_4_1"/>
<feature type="chain" id="PRO_5002241028" description="Heterokaryon incompatibility domain-containing protein" evidence="1">
    <location>
        <begin position="24"/>
        <end position="604"/>
    </location>
</feature>
<dbReference type="InterPro" id="IPR010730">
    <property type="entry name" value="HET"/>
</dbReference>
<reference evidence="3 4" key="1">
    <citation type="submission" date="2015-01" db="EMBL/GenBank/DDBJ databases">
        <title>The Genome Sequence of Exophiala xenobiotica CBS118157.</title>
        <authorList>
            <consortium name="The Broad Institute Genomics Platform"/>
            <person name="Cuomo C."/>
            <person name="de Hoog S."/>
            <person name="Gorbushina A."/>
            <person name="Stielow B."/>
            <person name="Teixiera M."/>
            <person name="Abouelleil A."/>
            <person name="Chapman S.B."/>
            <person name="Priest M."/>
            <person name="Young S.K."/>
            <person name="Wortman J."/>
            <person name="Nusbaum C."/>
            <person name="Birren B."/>
        </authorList>
    </citation>
    <scope>NUCLEOTIDE SEQUENCE [LARGE SCALE GENOMIC DNA]</scope>
    <source>
        <strain evidence="3 4">CBS 118157</strain>
    </source>
</reference>
<keyword evidence="4" id="KW-1185">Reference proteome</keyword>
<accession>A0A0D2E9N9</accession>
<dbReference type="EMBL" id="KN847321">
    <property type="protein sequence ID" value="KIW52078.1"/>
    <property type="molecule type" value="Genomic_DNA"/>
</dbReference>
<dbReference type="Pfam" id="PF06985">
    <property type="entry name" value="HET"/>
    <property type="match status" value="1"/>
</dbReference>
<evidence type="ECO:0000313" key="4">
    <source>
        <dbReference type="Proteomes" id="UP000054342"/>
    </source>
</evidence>
<protein>
    <recommendedName>
        <fullName evidence="2">Heterokaryon incompatibility domain-containing protein</fullName>
    </recommendedName>
</protein>